<dbReference type="RefSeq" id="WP_195508899.1">
    <property type="nucleotide sequence ID" value="NZ_JBITRD010000002.1"/>
</dbReference>
<evidence type="ECO:0000313" key="2">
    <source>
        <dbReference type="Proteomes" id="UP001614216"/>
    </source>
</evidence>
<proteinExistence type="predicted"/>
<accession>A0ABW8AW64</accession>
<evidence type="ECO:0000313" key="1">
    <source>
        <dbReference type="EMBL" id="MFI7844615.1"/>
    </source>
</evidence>
<dbReference type="Proteomes" id="UP001614216">
    <property type="component" value="Unassembled WGS sequence"/>
</dbReference>
<organism evidence="1 2">
    <name type="scientific">Dorea amylophila</name>
    <dbReference type="NCBI Taxonomy" id="2981789"/>
    <lineage>
        <taxon>Bacteria</taxon>
        <taxon>Bacillati</taxon>
        <taxon>Bacillota</taxon>
        <taxon>Clostridia</taxon>
        <taxon>Lachnospirales</taxon>
        <taxon>Lachnospiraceae</taxon>
        <taxon>Dorea</taxon>
    </lineage>
</organism>
<keyword evidence="2" id="KW-1185">Reference proteome</keyword>
<dbReference type="Pfam" id="PF11753">
    <property type="entry name" value="DUF3310"/>
    <property type="match status" value="1"/>
</dbReference>
<dbReference type="EMBL" id="JBITRD010000002">
    <property type="protein sequence ID" value="MFI7844615.1"/>
    <property type="molecule type" value="Genomic_DNA"/>
</dbReference>
<sequence length="97" mass="11386">MSDNVNHPSHYETGKFECIDVMVETQGVQATKDFCLCNALKYIYRHRRKNGLEDIQKAIWYLNKAVELDGQIKELIDCRTIGESEPRYMEDRSNEEI</sequence>
<protein>
    <submittedName>
        <fullName evidence="1">DUF3310 domain-containing protein</fullName>
    </submittedName>
</protein>
<dbReference type="InterPro" id="IPR021739">
    <property type="entry name" value="SaV-like"/>
</dbReference>
<gene>
    <name evidence="1" type="ORF">ACIF0M_03530</name>
</gene>
<reference evidence="1 2" key="1">
    <citation type="submission" date="2024-08" db="EMBL/GenBank/DDBJ databases">
        <authorList>
            <person name="Vancuren S.J."/>
            <person name="Allen-Vercoe E."/>
        </authorList>
    </citation>
    <scope>NUCLEOTIDE SEQUENCE [LARGE SCALE GENOMIC DNA]</scope>
    <source>
        <strain evidence="1 2">16-6-I_42_FAA</strain>
    </source>
</reference>
<name>A0ABW8AW64_9FIRM</name>
<comment type="caution">
    <text evidence="1">The sequence shown here is derived from an EMBL/GenBank/DDBJ whole genome shotgun (WGS) entry which is preliminary data.</text>
</comment>